<evidence type="ECO:0008006" key="7">
    <source>
        <dbReference type="Google" id="ProtNLM"/>
    </source>
</evidence>
<dbReference type="STRING" id="1157962.A0A250WX73"/>
<proteinExistence type="predicted"/>
<dbReference type="FunFam" id="3.30.70.330:FF:000034">
    <property type="entry name" value="heterogeneous nuclear ribonucleoprotein M isoform X1"/>
    <property type="match status" value="1"/>
</dbReference>
<dbReference type="Pfam" id="PF00313">
    <property type="entry name" value="CSD"/>
    <property type="match status" value="1"/>
</dbReference>
<feature type="domain" description="RRM" evidence="3">
    <location>
        <begin position="225"/>
        <end position="301"/>
    </location>
</feature>
<name>A0A250WX73_9CHLO</name>
<keyword evidence="6" id="KW-1185">Reference proteome</keyword>
<dbReference type="SUPFAM" id="SSF50249">
    <property type="entry name" value="Nucleic acid-binding proteins"/>
    <property type="match status" value="1"/>
</dbReference>
<dbReference type="PROSITE" id="PS50102">
    <property type="entry name" value="RRM"/>
    <property type="match status" value="1"/>
</dbReference>
<dbReference type="SMART" id="SM00360">
    <property type="entry name" value="RRM"/>
    <property type="match status" value="1"/>
</dbReference>
<dbReference type="InterPro" id="IPR012340">
    <property type="entry name" value="NA-bd_OB-fold"/>
</dbReference>
<dbReference type="InterPro" id="IPR012677">
    <property type="entry name" value="Nucleotide-bd_a/b_plait_sf"/>
</dbReference>
<feature type="region of interest" description="Disordered" evidence="2">
    <location>
        <begin position="49"/>
        <end position="133"/>
    </location>
</feature>
<dbReference type="OrthoDB" id="422005at2759"/>
<dbReference type="EMBL" id="BEGY01000011">
    <property type="protein sequence ID" value="GAX75299.1"/>
    <property type="molecule type" value="Genomic_DNA"/>
</dbReference>
<feature type="compositionally biased region" description="Polar residues" evidence="2">
    <location>
        <begin position="92"/>
        <end position="104"/>
    </location>
</feature>
<dbReference type="PRINTS" id="PR00050">
    <property type="entry name" value="COLDSHOCK"/>
</dbReference>
<dbReference type="CDD" id="cd04458">
    <property type="entry name" value="CSP_CDS"/>
    <property type="match status" value="1"/>
</dbReference>
<evidence type="ECO:0000313" key="5">
    <source>
        <dbReference type="EMBL" id="GAX75299.1"/>
    </source>
</evidence>
<comment type="caution">
    <text evidence="5">The sequence shown here is derived from an EMBL/GenBank/DDBJ whole genome shotgun (WGS) entry which is preliminary data.</text>
</comment>
<evidence type="ECO:0000256" key="1">
    <source>
        <dbReference type="PROSITE-ProRule" id="PRU00176"/>
    </source>
</evidence>
<dbReference type="InterPro" id="IPR035979">
    <property type="entry name" value="RBD_domain_sf"/>
</dbReference>
<dbReference type="SMART" id="SM00357">
    <property type="entry name" value="CSP"/>
    <property type="match status" value="1"/>
</dbReference>
<dbReference type="AlphaFoldDB" id="A0A250WX73"/>
<evidence type="ECO:0000256" key="2">
    <source>
        <dbReference type="SAM" id="MobiDB-lite"/>
    </source>
</evidence>
<dbReference type="InterPro" id="IPR000504">
    <property type="entry name" value="RRM_dom"/>
</dbReference>
<dbReference type="Gene3D" id="3.30.70.330">
    <property type="match status" value="1"/>
</dbReference>
<dbReference type="PANTHER" id="PTHR46565:SF20">
    <property type="entry name" value="COLD SHOCK DOMAIN-CONTAINING PROTEIN 4"/>
    <property type="match status" value="1"/>
</dbReference>
<dbReference type="GO" id="GO:0003723">
    <property type="term" value="F:RNA binding"/>
    <property type="evidence" value="ECO:0007669"/>
    <property type="project" value="UniProtKB-UniRule"/>
</dbReference>
<evidence type="ECO:0000259" key="4">
    <source>
        <dbReference type="PROSITE" id="PS51857"/>
    </source>
</evidence>
<protein>
    <recommendedName>
        <fullName evidence="7">RRM domain-containing protein</fullName>
    </recommendedName>
</protein>
<evidence type="ECO:0000313" key="6">
    <source>
        <dbReference type="Proteomes" id="UP000232323"/>
    </source>
</evidence>
<dbReference type="InterPro" id="IPR019844">
    <property type="entry name" value="CSD_CS"/>
</dbReference>
<keyword evidence="1" id="KW-0694">RNA-binding</keyword>
<dbReference type="Gene3D" id="2.40.50.140">
    <property type="entry name" value="Nucleic acid-binding proteins"/>
    <property type="match status" value="1"/>
</dbReference>
<dbReference type="PROSITE" id="PS51857">
    <property type="entry name" value="CSD_2"/>
    <property type="match status" value="1"/>
</dbReference>
<gene>
    <name evidence="5" type="ORF">CEUSTIGMA_g2744.t1</name>
</gene>
<dbReference type="Pfam" id="PF00076">
    <property type="entry name" value="RRM_1"/>
    <property type="match status" value="1"/>
</dbReference>
<accession>A0A250WX73</accession>
<organism evidence="5 6">
    <name type="scientific">Chlamydomonas eustigma</name>
    <dbReference type="NCBI Taxonomy" id="1157962"/>
    <lineage>
        <taxon>Eukaryota</taxon>
        <taxon>Viridiplantae</taxon>
        <taxon>Chlorophyta</taxon>
        <taxon>core chlorophytes</taxon>
        <taxon>Chlorophyceae</taxon>
        <taxon>CS clade</taxon>
        <taxon>Chlamydomonadales</taxon>
        <taxon>Chlamydomonadaceae</taxon>
        <taxon>Chlamydomonas</taxon>
    </lineage>
</organism>
<dbReference type="InterPro" id="IPR011129">
    <property type="entry name" value="CSD"/>
</dbReference>
<dbReference type="Proteomes" id="UP000232323">
    <property type="component" value="Unassembled WGS sequence"/>
</dbReference>
<dbReference type="PROSITE" id="PS00352">
    <property type="entry name" value="CSD_1"/>
    <property type="match status" value="1"/>
</dbReference>
<dbReference type="PANTHER" id="PTHR46565">
    <property type="entry name" value="COLD SHOCK DOMAIN PROTEIN 2"/>
    <property type="match status" value="1"/>
</dbReference>
<evidence type="ECO:0000259" key="3">
    <source>
        <dbReference type="PROSITE" id="PS50102"/>
    </source>
</evidence>
<feature type="compositionally biased region" description="Low complexity" evidence="2">
    <location>
        <begin position="122"/>
        <end position="133"/>
    </location>
</feature>
<reference evidence="5 6" key="1">
    <citation type="submission" date="2017-08" db="EMBL/GenBank/DDBJ databases">
        <title>Acidophilic green algal genome provides insights into adaptation to an acidic environment.</title>
        <authorList>
            <person name="Hirooka S."/>
            <person name="Hirose Y."/>
            <person name="Kanesaki Y."/>
            <person name="Higuchi S."/>
            <person name="Fujiwara T."/>
            <person name="Onuma R."/>
            <person name="Era A."/>
            <person name="Ohbayashi R."/>
            <person name="Uzuka A."/>
            <person name="Nozaki H."/>
            <person name="Yoshikawa H."/>
            <person name="Miyagishima S.Y."/>
        </authorList>
    </citation>
    <scope>NUCLEOTIDE SEQUENCE [LARGE SCALE GENOMIC DNA]</scope>
    <source>
        <strain evidence="5 6">NIES-2499</strain>
    </source>
</reference>
<dbReference type="InterPro" id="IPR002059">
    <property type="entry name" value="CSP_DNA-bd"/>
</dbReference>
<feature type="compositionally biased region" description="Basic and acidic residues" evidence="2">
    <location>
        <begin position="106"/>
        <end position="117"/>
    </location>
</feature>
<sequence length="302" mass="32309">MTSEKKTGIVKWFNSSKGFGFITPQDGGDELFVHQSNIATEGFRSLREGETVEYDVDSSTDGRDKAINVTGPDGVPPQGAPQRGNPFGGRGQVSSNNMNHNSSRGPGRETHGGRMDRGGPAGPSDASGGVSSGSNMGVMGGGYYHPAGYTSMPPQPFYVGYYFPPDPRRGGGRGGRGGGRMMMGPQMGMPGPQGGMFFSSGPMPHPSMAPPGMHIHSLPPHSSGLQVVVHNLPWSCTWQELKDHFSEFSVERADLVLDQAGRSRGFGTVRFTSPQDAEEACERMNNSLIEDRVISVRIDRFG</sequence>
<dbReference type="SUPFAM" id="SSF54928">
    <property type="entry name" value="RNA-binding domain, RBD"/>
    <property type="match status" value="1"/>
</dbReference>
<feature type="domain" description="CSD" evidence="4">
    <location>
        <begin position="5"/>
        <end position="71"/>
    </location>
</feature>